<dbReference type="InterPro" id="IPR014046">
    <property type="entry name" value="C-di-AMP_synthase"/>
</dbReference>
<dbReference type="Proteomes" id="UP000239522">
    <property type="component" value="Unassembled WGS sequence"/>
</dbReference>
<gene>
    <name evidence="10" type="primary">dacA</name>
    <name evidence="12" type="ORF">BST83_01515</name>
</gene>
<dbReference type="RefSeq" id="WP_104808269.1">
    <property type="nucleotide sequence ID" value="NZ_MQUA01000004.1"/>
</dbReference>
<dbReference type="PANTHER" id="PTHR34185:SF1">
    <property type="entry name" value="DIADENYLATE CYCLASE"/>
    <property type="match status" value="1"/>
</dbReference>
<accession>A0A2S7L291</accession>
<dbReference type="PANTHER" id="PTHR34185">
    <property type="entry name" value="DIADENYLATE CYCLASE"/>
    <property type="match status" value="1"/>
</dbReference>
<comment type="function">
    <text evidence="10">Catalyzes the condensation of 2 ATP molecules into cyclic di-AMP (c-di-AMP), a second messenger used to regulate differing processes in different bacteria.</text>
</comment>
<evidence type="ECO:0000313" key="12">
    <source>
        <dbReference type="EMBL" id="PQB09049.1"/>
    </source>
</evidence>
<dbReference type="InterPro" id="IPR036888">
    <property type="entry name" value="DNA_integrity_DisA_N_sf"/>
</dbReference>
<feature type="domain" description="DAC" evidence="11">
    <location>
        <begin position="79"/>
        <end position="246"/>
    </location>
</feature>
<evidence type="ECO:0000256" key="6">
    <source>
        <dbReference type="ARBA" id="ARBA00022741"/>
    </source>
</evidence>
<dbReference type="InterPro" id="IPR003390">
    <property type="entry name" value="DNA_integrity_scan_DisA_N"/>
</dbReference>
<dbReference type="NCBIfam" id="TIGR00159">
    <property type="entry name" value="diadenylate cyclase CdaA"/>
    <property type="match status" value="1"/>
</dbReference>
<protein>
    <recommendedName>
        <fullName evidence="10">Diadenylate cyclase</fullName>
        <shortName evidence="10">DAC</shortName>
        <ecNumber evidence="10">2.7.7.85</ecNumber>
    </recommendedName>
    <alternativeName>
        <fullName evidence="10">Cyclic-di-AMP synthase</fullName>
        <shortName evidence="10">c-di-AMP synthase</shortName>
    </alternativeName>
</protein>
<keyword evidence="9 10" id="KW-0472">Membrane</keyword>
<evidence type="ECO:0000256" key="2">
    <source>
        <dbReference type="ARBA" id="ARBA00022475"/>
    </source>
</evidence>
<dbReference type="OrthoDB" id="9807385at2"/>
<proteinExistence type="inferred from homology"/>
<dbReference type="GO" id="GO:0005524">
    <property type="term" value="F:ATP binding"/>
    <property type="evidence" value="ECO:0007669"/>
    <property type="project" value="UniProtKB-UniRule"/>
</dbReference>
<organism evidence="12 13">
    <name type="scientific">Polaribacter filamentus</name>
    <dbReference type="NCBI Taxonomy" id="53483"/>
    <lineage>
        <taxon>Bacteria</taxon>
        <taxon>Pseudomonadati</taxon>
        <taxon>Bacteroidota</taxon>
        <taxon>Flavobacteriia</taxon>
        <taxon>Flavobacteriales</taxon>
        <taxon>Flavobacteriaceae</taxon>
    </lineage>
</organism>
<keyword evidence="4 10" id="KW-0812">Transmembrane</keyword>
<evidence type="ECO:0000256" key="3">
    <source>
        <dbReference type="ARBA" id="ARBA00022679"/>
    </source>
</evidence>
<dbReference type="GO" id="GO:0004016">
    <property type="term" value="F:adenylate cyclase activity"/>
    <property type="evidence" value="ECO:0007669"/>
    <property type="project" value="UniProtKB-UniRule"/>
</dbReference>
<keyword evidence="8 10" id="KW-1133">Transmembrane helix</keyword>
<evidence type="ECO:0000256" key="1">
    <source>
        <dbReference type="ARBA" id="ARBA00000877"/>
    </source>
</evidence>
<feature type="transmembrane region" description="Helical" evidence="10">
    <location>
        <begin position="6"/>
        <end position="26"/>
    </location>
</feature>
<dbReference type="EC" id="2.7.7.85" evidence="10"/>
<evidence type="ECO:0000256" key="10">
    <source>
        <dbReference type="HAMAP-Rule" id="MF_01499"/>
    </source>
</evidence>
<keyword evidence="13" id="KW-1185">Reference proteome</keyword>
<keyword evidence="3 10" id="KW-0808">Transferase</keyword>
<dbReference type="Pfam" id="PF02457">
    <property type="entry name" value="DAC"/>
    <property type="match status" value="1"/>
</dbReference>
<comment type="catalytic activity">
    <reaction evidence="1 10">
        <text>2 ATP = 3',3'-c-di-AMP + 2 diphosphate</text>
        <dbReference type="Rhea" id="RHEA:35655"/>
        <dbReference type="ChEBI" id="CHEBI:30616"/>
        <dbReference type="ChEBI" id="CHEBI:33019"/>
        <dbReference type="ChEBI" id="CHEBI:71500"/>
        <dbReference type="EC" id="2.7.7.85"/>
    </reaction>
</comment>
<dbReference type="InterPro" id="IPR034701">
    <property type="entry name" value="CdaA"/>
</dbReference>
<name>A0A2S7L291_9FLAO</name>
<feature type="transmembrane region" description="Helical" evidence="10">
    <location>
        <begin position="62"/>
        <end position="78"/>
    </location>
</feature>
<dbReference type="AlphaFoldDB" id="A0A2S7L291"/>
<dbReference type="SUPFAM" id="SSF143597">
    <property type="entry name" value="YojJ-like"/>
    <property type="match status" value="1"/>
</dbReference>
<dbReference type="InterPro" id="IPR050338">
    <property type="entry name" value="DisA"/>
</dbReference>
<evidence type="ECO:0000259" key="11">
    <source>
        <dbReference type="PROSITE" id="PS51794"/>
    </source>
</evidence>
<keyword evidence="6 10" id="KW-0547">Nucleotide-binding</keyword>
<evidence type="ECO:0000256" key="4">
    <source>
        <dbReference type="ARBA" id="ARBA00022692"/>
    </source>
</evidence>
<dbReference type="HAMAP" id="MF_01499">
    <property type="entry name" value="DacA"/>
    <property type="match status" value="1"/>
</dbReference>
<dbReference type="GO" id="GO:0006171">
    <property type="term" value="P:cAMP biosynthetic process"/>
    <property type="evidence" value="ECO:0007669"/>
    <property type="project" value="InterPro"/>
</dbReference>
<comment type="similarity">
    <text evidence="10">Belongs to the adenylate cyclase family. DacA/CdaA subfamily.</text>
</comment>
<evidence type="ECO:0000256" key="5">
    <source>
        <dbReference type="ARBA" id="ARBA00022695"/>
    </source>
</evidence>
<dbReference type="GO" id="GO:0106408">
    <property type="term" value="F:diadenylate cyclase activity"/>
    <property type="evidence" value="ECO:0007669"/>
    <property type="project" value="UniProtKB-EC"/>
</dbReference>
<dbReference type="InterPro" id="IPR045585">
    <property type="entry name" value="CdaA_N"/>
</dbReference>
<evidence type="ECO:0000256" key="8">
    <source>
        <dbReference type="ARBA" id="ARBA00022989"/>
    </source>
</evidence>
<reference evidence="12 13" key="1">
    <citation type="submission" date="2016-11" db="EMBL/GenBank/DDBJ databases">
        <title>Trade-off between light-utilization and light-protection in marine flavobacteria.</title>
        <authorList>
            <person name="Kumagai Y."/>
        </authorList>
    </citation>
    <scope>NUCLEOTIDE SEQUENCE [LARGE SCALE GENOMIC DNA]</scope>
    <source>
        <strain evidence="12 13">ATCC 700397</strain>
    </source>
</reference>
<dbReference type="PIRSF" id="PIRSF004793">
    <property type="entry name" value="UCP004793"/>
    <property type="match status" value="1"/>
</dbReference>
<comment type="subunit">
    <text evidence="10">Probably a homodimer.</text>
</comment>
<evidence type="ECO:0000256" key="9">
    <source>
        <dbReference type="ARBA" id="ARBA00023136"/>
    </source>
</evidence>
<evidence type="ECO:0000256" key="7">
    <source>
        <dbReference type="ARBA" id="ARBA00022840"/>
    </source>
</evidence>
<comment type="caution">
    <text evidence="12">The sequence shown here is derived from an EMBL/GenBank/DDBJ whole genome shotgun (WGS) entry which is preliminary data.</text>
</comment>
<sequence>MLDFIEFSFLDILDIVLVAILLYYVYKLLKGTVAINIVIGIAFIFLIWTITQALKMEMLSGILGYLLSGGVIALIIVFQQEIRKFLLMIGTTNYTNKKGFLNQLKFLQSEITIETETGKILKACSNMAKTKTGALIVIERTNSLDFLINNGDTMNALVNEVILESIFFKNSPLHDGATIIRDNYVVATRVVLPISDSTKIPARFGLRHKAAIGITEKTDAVCLLVSEETGEISYIKDGEFVLYASNDELNEKLRKDLA</sequence>
<keyword evidence="7 10" id="KW-0067">ATP-binding</keyword>
<dbReference type="PROSITE" id="PS51794">
    <property type="entry name" value="DAC"/>
    <property type="match status" value="1"/>
</dbReference>
<dbReference type="Pfam" id="PF19293">
    <property type="entry name" value="CdaA_N"/>
    <property type="match status" value="1"/>
</dbReference>
<feature type="transmembrane region" description="Helical" evidence="10">
    <location>
        <begin position="33"/>
        <end position="50"/>
    </location>
</feature>
<keyword evidence="2 10" id="KW-1003">Cell membrane</keyword>
<keyword evidence="5 10" id="KW-0548">Nucleotidyltransferase</keyword>
<dbReference type="EMBL" id="MQUA01000004">
    <property type="protein sequence ID" value="PQB09049.1"/>
    <property type="molecule type" value="Genomic_DNA"/>
</dbReference>
<dbReference type="Gene3D" id="3.40.1700.10">
    <property type="entry name" value="DNA integrity scanning protein, DisA, N-terminal domain"/>
    <property type="match status" value="1"/>
</dbReference>
<comment type="caution">
    <text evidence="10">Lacks conserved residue(s) required for the propagation of feature annotation.</text>
</comment>
<evidence type="ECO:0000313" key="13">
    <source>
        <dbReference type="Proteomes" id="UP000239522"/>
    </source>
</evidence>